<dbReference type="SMART" id="SM00342">
    <property type="entry name" value="HTH_ARAC"/>
    <property type="match status" value="1"/>
</dbReference>
<feature type="transmembrane region" description="Helical" evidence="10">
    <location>
        <begin position="780"/>
        <end position="800"/>
    </location>
</feature>
<dbReference type="STRING" id="192904.SAMN04488514_1011030"/>
<evidence type="ECO:0000256" key="10">
    <source>
        <dbReference type="SAM" id="Phobius"/>
    </source>
</evidence>
<dbReference type="Proteomes" id="UP000199440">
    <property type="component" value="Unassembled WGS sequence"/>
</dbReference>
<dbReference type="Gene3D" id="1.10.287.130">
    <property type="match status" value="1"/>
</dbReference>
<dbReference type="SMART" id="SM00387">
    <property type="entry name" value="HATPase_c"/>
    <property type="match status" value="1"/>
</dbReference>
<proteinExistence type="predicted"/>
<keyword evidence="10" id="KW-0812">Transmembrane</keyword>
<keyword evidence="11" id="KW-0732">Signal</keyword>
<dbReference type="InterPro" id="IPR036097">
    <property type="entry name" value="HisK_dim/P_sf"/>
</dbReference>
<evidence type="ECO:0000256" key="1">
    <source>
        <dbReference type="ARBA" id="ARBA00000085"/>
    </source>
</evidence>
<feature type="chain" id="PRO_5011552242" description="histidine kinase" evidence="11">
    <location>
        <begin position="20"/>
        <end position="1363"/>
    </location>
</feature>
<dbReference type="InterPro" id="IPR011110">
    <property type="entry name" value="Reg_prop"/>
</dbReference>
<dbReference type="CDD" id="cd00082">
    <property type="entry name" value="HisKA"/>
    <property type="match status" value="1"/>
</dbReference>
<dbReference type="InterPro" id="IPR003594">
    <property type="entry name" value="HATPase_dom"/>
</dbReference>
<dbReference type="SMART" id="SM00388">
    <property type="entry name" value="HisKA"/>
    <property type="match status" value="1"/>
</dbReference>
<organism evidence="15 16">
    <name type="scientific">Kriegella aquimaris</name>
    <dbReference type="NCBI Taxonomy" id="192904"/>
    <lineage>
        <taxon>Bacteria</taxon>
        <taxon>Pseudomonadati</taxon>
        <taxon>Bacteroidota</taxon>
        <taxon>Flavobacteriia</taxon>
        <taxon>Flavobacteriales</taxon>
        <taxon>Flavobacteriaceae</taxon>
        <taxon>Kriegella</taxon>
    </lineage>
</organism>
<dbReference type="InterPro" id="IPR018062">
    <property type="entry name" value="HTH_AraC-typ_CS"/>
</dbReference>
<keyword evidence="7" id="KW-0238">DNA-binding</keyword>
<dbReference type="InterPro" id="IPR011006">
    <property type="entry name" value="CheY-like_superfamily"/>
</dbReference>
<evidence type="ECO:0000256" key="2">
    <source>
        <dbReference type="ARBA" id="ARBA00012438"/>
    </source>
</evidence>
<gene>
    <name evidence="15" type="ORF">SAMN04488514_1011030</name>
</gene>
<evidence type="ECO:0000259" key="13">
    <source>
        <dbReference type="PROSITE" id="PS50109"/>
    </source>
</evidence>
<dbReference type="SUPFAM" id="SSF63829">
    <property type="entry name" value="Calcium-dependent phosphotriesterase"/>
    <property type="match status" value="2"/>
</dbReference>
<comment type="catalytic activity">
    <reaction evidence="1">
        <text>ATP + protein L-histidine = ADP + protein N-phospho-L-histidine.</text>
        <dbReference type="EC" id="2.7.13.3"/>
    </reaction>
</comment>
<feature type="domain" description="HTH araC/xylS-type" evidence="12">
    <location>
        <begin position="1258"/>
        <end position="1357"/>
    </location>
</feature>
<dbReference type="SUPFAM" id="SSF52172">
    <property type="entry name" value="CheY-like"/>
    <property type="match status" value="1"/>
</dbReference>
<keyword evidence="8" id="KW-0804">Transcription</keyword>
<evidence type="ECO:0000256" key="7">
    <source>
        <dbReference type="ARBA" id="ARBA00023125"/>
    </source>
</evidence>
<dbReference type="InterPro" id="IPR003661">
    <property type="entry name" value="HisK_dim/P_dom"/>
</dbReference>
<dbReference type="InterPro" id="IPR036890">
    <property type="entry name" value="HATPase_C_sf"/>
</dbReference>
<dbReference type="InterPro" id="IPR001789">
    <property type="entry name" value="Sig_transdc_resp-reg_receiver"/>
</dbReference>
<dbReference type="PRINTS" id="PR00344">
    <property type="entry name" value="BCTRLSENSOR"/>
</dbReference>
<keyword evidence="10" id="KW-1133">Transmembrane helix</keyword>
<dbReference type="PANTHER" id="PTHR43547:SF2">
    <property type="entry name" value="HYBRID SIGNAL TRANSDUCTION HISTIDINE KINASE C"/>
    <property type="match status" value="1"/>
</dbReference>
<dbReference type="CDD" id="cd00075">
    <property type="entry name" value="HATPase"/>
    <property type="match status" value="1"/>
</dbReference>
<dbReference type="SUPFAM" id="SSF47384">
    <property type="entry name" value="Homodimeric domain of signal transducing histidine kinase"/>
    <property type="match status" value="1"/>
</dbReference>
<evidence type="ECO:0000259" key="12">
    <source>
        <dbReference type="PROSITE" id="PS01124"/>
    </source>
</evidence>
<dbReference type="PROSITE" id="PS01124">
    <property type="entry name" value="HTH_ARAC_FAMILY_2"/>
    <property type="match status" value="1"/>
</dbReference>
<evidence type="ECO:0000256" key="4">
    <source>
        <dbReference type="ARBA" id="ARBA00022679"/>
    </source>
</evidence>
<dbReference type="InterPro" id="IPR011123">
    <property type="entry name" value="Y_Y_Y"/>
</dbReference>
<dbReference type="PANTHER" id="PTHR43547">
    <property type="entry name" value="TWO-COMPONENT HISTIDINE KINASE"/>
    <property type="match status" value="1"/>
</dbReference>
<dbReference type="Pfam" id="PF12833">
    <property type="entry name" value="HTH_18"/>
    <property type="match status" value="1"/>
</dbReference>
<dbReference type="PROSITE" id="PS00041">
    <property type="entry name" value="HTH_ARAC_FAMILY_1"/>
    <property type="match status" value="1"/>
</dbReference>
<dbReference type="PROSITE" id="PS50109">
    <property type="entry name" value="HIS_KIN"/>
    <property type="match status" value="1"/>
</dbReference>
<dbReference type="InterPro" id="IPR015943">
    <property type="entry name" value="WD40/YVTN_repeat-like_dom_sf"/>
</dbReference>
<evidence type="ECO:0000259" key="14">
    <source>
        <dbReference type="PROSITE" id="PS50110"/>
    </source>
</evidence>
<evidence type="ECO:0000256" key="8">
    <source>
        <dbReference type="ARBA" id="ARBA00023163"/>
    </source>
</evidence>
<evidence type="ECO:0000256" key="5">
    <source>
        <dbReference type="ARBA" id="ARBA00022777"/>
    </source>
</evidence>
<accession>A0A1G9KLA5</accession>
<dbReference type="CDD" id="cd17574">
    <property type="entry name" value="REC_OmpR"/>
    <property type="match status" value="1"/>
</dbReference>
<evidence type="ECO:0000313" key="15">
    <source>
        <dbReference type="EMBL" id="SDL50203.1"/>
    </source>
</evidence>
<dbReference type="GO" id="GO:0000155">
    <property type="term" value="F:phosphorelay sensor kinase activity"/>
    <property type="evidence" value="ECO:0007669"/>
    <property type="project" value="InterPro"/>
</dbReference>
<protein>
    <recommendedName>
        <fullName evidence="2">histidine kinase</fullName>
        <ecNumber evidence="2">2.7.13.3</ecNumber>
    </recommendedName>
</protein>
<dbReference type="Gene3D" id="1.10.10.60">
    <property type="entry name" value="Homeodomain-like"/>
    <property type="match status" value="1"/>
</dbReference>
<evidence type="ECO:0000313" key="16">
    <source>
        <dbReference type="Proteomes" id="UP000199440"/>
    </source>
</evidence>
<keyword evidence="4" id="KW-0808">Transferase</keyword>
<dbReference type="Gene3D" id="3.40.50.2300">
    <property type="match status" value="1"/>
</dbReference>
<dbReference type="SMART" id="SM00448">
    <property type="entry name" value="REC"/>
    <property type="match status" value="1"/>
</dbReference>
<dbReference type="InterPro" id="IPR009057">
    <property type="entry name" value="Homeodomain-like_sf"/>
</dbReference>
<feature type="domain" description="Response regulatory" evidence="14">
    <location>
        <begin position="1111"/>
        <end position="1226"/>
    </location>
</feature>
<dbReference type="EC" id="2.7.13.3" evidence="2"/>
<dbReference type="SUPFAM" id="SSF55874">
    <property type="entry name" value="ATPase domain of HSP90 chaperone/DNA topoisomerase II/histidine kinase"/>
    <property type="match status" value="1"/>
</dbReference>
<dbReference type="Pfam" id="PF02518">
    <property type="entry name" value="HATPase_c"/>
    <property type="match status" value="1"/>
</dbReference>
<dbReference type="GO" id="GO:0043565">
    <property type="term" value="F:sequence-specific DNA binding"/>
    <property type="evidence" value="ECO:0007669"/>
    <property type="project" value="InterPro"/>
</dbReference>
<keyword evidence="3 9" id="KW-0597">Phosphoprotein</keyword>
<dbReference type="RefSeq" id="WP_089886038.1">
    <property type="nucleotide sequence ID" value="NZ_FNGV01000001.1"/>
</dbReference>
<evidence type="ECO:0000256" key="11">
    <source>
        <dbReference type="SAM" id="SignalP"/>
    </source>
</evidence>
<dbReference type="FunFam" id="3.30.565.10:FF:000006">
    <property type="entry name" value="Sensor histidine kinase WalK"/>
    <property type="match status" value="1"/>
</dbReference>
<dbReference type="InterPro" id="IPR018060">
    <property type="entry name" value="HTH_AraC"/>
</dbReference>
<sequence length="1363" mass="156230">MKQIPVFLLLLVFQFSCLAQKEGTTYFYSLNIDGIPFSKKTNVVFEDHLGFLWLGTDSGLYRYDGHSLVENRYDVFDEKSIPNNSINSIVEDDQGNLWIGSESYLIYYNRQSNSFKGYYKNNTSKILGKSLDGTIWVNLRNTGIVKVIPDEKEENIGFETQFNYKQKNSIWAKDKRINHFCEDIFGRKWFASPKGILVLDKANTLNETGFLSDTALLVISENNTFIAATNEGIFVLGYRKGDFQLEILETYTSFTKNGTIRPEFTSISIEKESGTLWVGNQLGLYKGTREDNLYKFEAVGNANTKKRGSVENKINSTAIDSYNNLWIATNKDIKKHIGRNSIFEYTAVDETLNNSFAQSLLKENSEEMLLTLNKNGLYRYNLVSNTNTLLLATEETHCFVKKDFEQKEILVGVGELLLTSKNYRSGKDPIEFDTIKRFHKSLRDIVTLNNNEIWVGLWGGGIDIVGSTKNISDFKNKAISLLLGKNVSVMHLDKSQNIWIGTRGDGLYKINLIEEEIKIFNPDIERGLSSNAILSLLETEGGDIWIGTRGGGLNLYDGQEHTIKSFGKKQGLISTTVSSIEKDQSGNLWISTRNGISRFDKKEEKFVNFGMEDGVTESYFMFNSYTSDIDGTLYFGCPGGFYTVHAKNYKKAFQAPETIITNFTILSDQPDGQYAENQRSTNEFINDEHKQLPYNKNNIAIEFSSLDFTAPSKNEYAYMLEGINDSWHYTKASNRNANYNNLPPGKYTFKVKSSNSDGVWSTTPTAFGFEIIPPYWRSNLAYFMYFLFLAVCIYIATLLVQRWYKLKKKLVAETVSREKDNEMNRMKMVFFTDISHELRTPLSLILGTIEKVVKEKKFTLNPITSQRIYNNTLRMHRLINQIMDIRKFDEGKFKLHISKNNIVKDISIIKNAFNDFAKIYDIEYNFLSKEELIKGWYDVDILEKILFNLLSNAFKYTPKQGKITVSLEFADENDDSMGSMQLKKNTYIKCSVKDNGIGIPKEDLGHIFDRYYQATKKYSNQIPGTGIGMELVHKLVERHHGAIRVESEENVFTEFTFYLPINKNAYHKKERTNTGKPLTKSYIHNSEFQVIEEVASTFDTESNIINSEKPKVLIVEDNEDLRSMVKDELKKDFNVFEAANGAEGYQSCIEEKPQLVVCDILMPIEDGISMLKRLKENEETKTIPIFMLTAKSSEETKIKCLSLGADDYIEKPFSLEFVKWKVINALLSRKELKAKYSKIITAEPTDIEIDSNEERFIKKLIQIIENSMDDSLLSVEYLASEVGMSRANLYRKLQVINGETPVNFIKKIRLKRAAQLLKKNKMYISEVAYMTGFNNQKYFSKCFAKEFGTSPTKYVKQFSTKDG</sequence>
<dbReference type="InterPro" id="IPR013783">
    <property type="entry name" value="Ig-like_fold"/>
</dbReference>
<dbReference type="Gene3D" id="3.30.565.10">
    <property type="entry name" value="Histidine kinase-like ATPase, C-terminal domain"/>
    <property type="match status" value="1"/>
</dbReference>
<dbReference type="SUPFAM" id="SSF46689">
    <property type="entry name" value="Homeodomain-like"/>
    <property type="match status" value="1"/>
</dbReference>
<reference evidence="15 16" key="1">
    <citation type="submission" date="2016-10" db="EMBL/GenBank/DDBJ databases">
        <authorList>
            <person name="de Groot N.N."/>
        </authorList>
    </citation>
    <scope>NUCLEOTIDE SEQUENCE [LARGE SCALE GENOMIC DNA]</scope>
    <source>
        <strain evidence="15 16">DSM 19886</strain>
    </source>
</reference>
<evidence type="ECO:0000256" key="9">
    <source>
        <dbReference type="PROSITE-ProRule" id="PRU00169"/>
    </source>
</evidence>
<dbReference type="Gene3D" id="2.130.10.10">
    <property type="entry name" value="YVTN repeat-like/Quinoprotein amine dehydrogenase"/>
    <property type="match status" value="2"/>
</dbReference>
<feature type="domain" description="Histidine kinase" evidence="13">
    <location>
        <begin position="833"/>
        <end position="1063"/>
    </location>
</feature>
<dbReference type="InterPro" id="IPR004358">
    <property type="entry name" value="Sig_transdc_His_kin-like_C"/>
</dbReference>
<keyword evidence="16" id="KW-1185">Reference proteome</keyword>
<keyword evidence="6" id="KW-0805">Transcription regulation</keyword>
<keyword evidence="10" id="KW-0472">Membrane</keyword>
<name>A0A1G9KLA5_9FLAO</name>
<dbReference type="Pfam" id="PF00512">
    <property type="entry name" value="HisKA"/>
    <property type="match status" value="1"/>
</dbReference>
<dbReference type="Gene3D" id="2.60.40.10">
    <property type="entry name" value="Immunoglobulins"/>
    <property type="match status" value="1"/>
</dbReference>
<dbReference type="PROSITE" id="PS50110">
    <property type="entry name" value="RESPONSE_REGULATORY"/>
    <property type="match status" value="1"/>
</dbReference>
<feature type="modified residue" description="4-aspartylphosphate" evidence="9">
    <location>
        <position position="1159"/>
    </location>
</feature>
<evidence type="ECO:0000256" key="6">
    <source>
        <dbReference type="ARBA" id="ARBA00023015"/>
    </source>
</evidence>
<dbReference type="GO" id="GO:0003700">
    <property type="term" value="F:DNA-binding transcription factor activity"/>
    <property type="evidence" value="ECO:0007669"/>
    <property type="project" value="InterPro"/>
</dbReference>
<evidence type="ECO:0000256" key="3">
    <source>
        <dbReference type="ARBA" id="ARBA00022553"/>
    </source>
</evidence>
<dbReference type="Pfam" id="PF07494">
    <property type="entry name" value="Reg_prop"/>
    <property type="match status" value="3"/>
</dbReference>
<dbReference type="Pfam" id="PF07495">
    <property type="entry name" value="Y_Y_Y"/>
    <property type="match status" value="1"/>
</dbReference>
<dbReference type="Pfam" id="PF00072">
    <property type="entry name" value="Response_reg"/>
    <property type="match status" value="1"/>
</dbReference>
<dbReference type="InterPro" id="IPR005467">
    <property type="entry name" value="His_kinase_dom"/>
</dbReference>
<dbReference type="EMBL" id="FNGV01000001">
    <property type="protein sequence ID" value="SDL50203.1"/>
    <property type="molecule type" value="Genomic_DNA"/>
</dbReference>
<feature type="signal peptide" evidence="11">
    <location>
        <begin position="1"/>
        <end position="19"/>
    </location>
</feature>
<dbReference type="OrthoDB" id="1383922at2"/>
<keyword evidence="5" id="KW-0418">Kinase</keyword>